<evidence type="ECO:0000313" key="2">
    <source>
        <dbReference type="Proteomes" id="UP001160882"/>
    </source>
</evidence>
<dbReference type="RefSeq" id="WP_280080848.1">
    <property type="nucleotide sequence ID" value="NZ_JAOCGG010000006.1"/>
</dbReference>
<proteinExistence type="predicted"/>
<gene>
    <name evidence="1" type="ORF">N5I14_05390</name>
</gene>
<dbReference type="EMBL" id="JAOCGG010000006">
    <property type="protein sequence ID" value="MDH1629677.1"/>
    <property type="molecule type" value="Genomic_DNA"/>
</dbReference>
<dbReference type="AlphaFoldDB" id="A0AA42RTM0"/>
<reference evidence="1" key="1">
    <citation type="submission" date="2022-09" db="EMBL/GenBank/DDBJ databases">
        <title>Intensive care unit water sources are persistently colonized with multi-drug resistant bacteria and are the site of extensive horizontal gene transfer of antibiotic resistance genes.</title>
        <authorList>
            <person name="Diorio-Toth L."/>
        </authorList>
    </citation>
    <scope>NUCLEOTIDE SEQUENCE</scope>
    <source>
        <strain evidence="1">GD03782</strain>
    </source>
</reference>
<comment type="caution">
    <text evidence="1">The sequence shown here is derived from an EMBL/GenBank/DDBJ whole genome shotgun (WGS) entry which is preliminary data.</text>
</comment>
<accession>A0AA42RTM0</accession>
<evidence type="ECO:0000313" key="1">
    <source>
        <dbReference type="EMBL" id="MDH1629677.1"/>
    </source>
</evidence>
<protein>
    <submittedName>
        <fullName evidence="1">Uncharacterized protein</fullName>
    </submittedName>
</protein>
<name>A0AA42RTM0_9PSED</name>
<sequence length="229" mass="26074">MIDEIDIATRHALYWARGEALGENGEVLADGSYIYQPTYFSQTFFSLFDKLAQLNDYCFHQLLAGEQRNAELLSQQAEALASADADAAELDYLDDEIRNWDDNLSVIARATALVLLCSFVEWALKQVTNDLYGDVYRKPQKGLSKIEFLLQDLTQRGLEFNLDSEWLATLADFRSIRNAFAHGDWRRVEESLEGISLGACFSVVSRVFERLEEAAWAGPWLQDRQLRSS</sequence>
<dbReference type="Proteomes" id="UP001160882">
    <property type="component" value="Unassembled WGS sequence"/>
</dbReference>
<organism evidence="1 2">
    <name type="scientific">Pseudomonas mosselii</name>
    <dbReference type="NCBI Taxonomy" id="78327"/>
    <lineage>
        <taxon>Bacteria</taxon>
        <taxon>Pseudomonadati</taxon>
        <taxon>Pseudomonadota</taxon>
        <taxon>Gammaproteobacteria</taxon>
        <taxon>Pseudomonadales</taxon>
        <taxon>Pseudomonadaceae</taxon>
        <taxon>Pseudomonas</taxon>
    </lineage>
</organism>